<comment type="caution">
    <text evidence="1">The sequence shown here is derived from an EMBL/GenBank/DDBJ whole genome shotgun (WGS) entry which is preliminary data.</text>
</comment>
<evidence type="ECO:0000313" key="2">
    <source>
        <dbReference type="Proteomes" id="UP001066276"/>
    </source>
</evidence>
<dbReference type="Proteomes" id="UP001066276">
    <property type="component" value="Chromosome 1_1"/>
</dbReference>
<organism evidence="1 2">
    <name type="scientific">Pleurodeles waltl</name>
    <name type="common">Iberian ribbed newt</name>
    <dbReference type="NCBI Taxonomy" id="8319"/>
    <lineage>
        <taxon>Eukaryota</taxon>
        <taxon>Metazoa</taxon>
        <taxon>Chordata</taxon>
        <taxon>Craniata</taxon>
        <taxon>Vertebrata</taxon>
        <taxon>Euteleostomi</taxon>
        <taxon>Amphibia</taxon>
        <taxon>Batrachia</taxon>
        <taxon>Caudata</taxon>
        <taxon>Salamandroidea</taxon>
        <taxon>Salamandridae</taxon>
        <taxon>Pleurodelinae</taxon>
        <taxon>Pleurodeles</taxon>
    </lineage>
</organism>
<evidence type="ECO:0000313" key="1">
    <source>
        <dbReference type="EMBL" id="KAJ1215783.1"/>
    </source>
</evidence>
<protein>
    <submittedName>
        <fullName evidence="1">Uncharacterized protein</fullName>
    </submittedName>
</protein>
<dbReference type="EMBL" id="JANPWB010000001">
    <property type="protein sequence ID" value="KAJ1215783.1"/>
    <property type="molecule type" value="Genomic_DNA"/>
</dbReference>
<accession>A0AAV7WTH9</accession>
<gene>
    <name evidence="1" type="ORF">NDU88_003390</name>
</gene>
<proteinExistence type="predicted"/>
<sequence length="139" mass="16535">MSVGSQEEIGQSQCRLETILHEIHEKKDAQLKEKRLDKIEEVLYQIPPCIQEQEQRVSDLEDHSLVWDRKISHLQKKLFLEAFMAAFRGQMIVYKSEQYRLRKPKIGELQKKVEKAQEALARERVGVRSSLKDWFDQRK</sequence>
<reference evidence="1" key="1">
    <citation type="journal article" date="2022" name="bioRxiv">
        <title>Sequencing and chromosome-scale assembly of the giantPleurodeles waltlgenome.</title>
        <authorList>
            <person name="Brown T."/>
            <person name="Elewa A."/>
            <person name="Iarovenko S."/>
            <person name="Subramanian E."/>
            <person name="Araus A.J."/>
            <person name="Petzold A."/>
            <person name="Susuki M."/>
            <person name="Suzuki K.-i.T."/>
            <person name="Hayashi T."/>
            <person name="Toyoda A."/>
            <person name="Oliveira C."/>
            <person name="Osipova E."/>
            <person name="Leigh N.D."/>
            <person name="Simon A."/>
            <person name="Yun M.H."/>
        </authorList>
    </citation>
    <scope>NUCLEOTIDE SEQUENCE</scope>
    <source>
        <strain evidence="1">20211129_DDA</strain>
        <tissue evidence="1">Liver</tissue>
    </source>
</reference>
<keyword evidence="2" id="KW-1185">Reference proteome</keyword>
<name>A0AAV7WTH9_PLEWA</name>
<dbReference type="AlphaFoldDB" id="A0AAV7WTH9"/>